<protein>
    <submittedName>
        <fullName evidence="2">Saccharopine dehydrogenase (Partial sequence n terminus) protein</fullName>
    </submittedName>
</protein>
<reference evidence="2" key="2">
    <citation type="submission" date="2022-04" db="EMBL/GenBank/DDBJ databases">
        <title>Genomic draft of R. solanacearum strain IPO1609, a phylotype IIB1/biovar 2/race 3 strain isolated from potato in Europe.</title>
        <authorList>
            <person name="Boucher C."/>
            <person name="Carrere S."/>
            <person name="Dossat C."/>
            <person name="Elbaz M."/>
            <person name="Genin S."/>
            <person name="Gouzy J."/>
            <person name="Prior P."/>
            <person name="Segurens B."/>
            <person name="Wincker P."/>
        </authorList>
    </citation>
    <scope>NUCLEOTIDE SEQUENCE</scope>
    <source>
        <strain evidence="2">IPO1609</strain>
    </source>
</reference>
<dbReference type="SUPFAM" id="SSF51735">
    <property type="entry name" value="NAD(P)-binding Rossmann-fold domains"/>
    <property type="match status" value="1"/>
</dbReference>
<proteinExistence type="predicted"/>
<accession>A0ABF7RDH0</accession>
<dbReference type="InterPro" id="IPR005097">
    <property type="entry name" value="Sacchrp_dh_NADP-bd"/>
</dbReference>
<evidence type="ECO:0000313" key="3">
    <source>
        <dbReference type="Proteomes" id="UP000053470"/>
    </source>
</evidence>
<evidence type="ECO:0000259" key="1">
    <source>
        <dbReference type="Pfam" id="PF03435"/>
    </source>
</evidence>
<evidence type="ECO:0000313" key="2">
    <source>
        <dbReference type="EMBL" id="CEJ19533.1"/>
    </source>
</evidence>
<reference evidence="2" key="1">
    <citation type="submission" date="2014-11" db="EMBL/GenBank/DDBJ databases">
        <authorList>
            <person name="Genoscope - CEA"/>
        </authorList>
    </citation>
    <scope>NUCLEOTIDE SEQUENCE</scope>
    <source>
        <strain evidence="2">IPO1609</strain>
    </source>
</reference>
<feature type="domain" description="Saccharopine dehydrogenase NADP binding" evidence="1">
    <location>
        <begin position="11"/>
        <end position="98"/>
    </location>
</feature>
<organism evidence="2 3">
    <name type="scientific">Ralstonia solanacearum IPO1609</name>
    <dbReference type="NCBI Taxonomy" id="564066"/>
    <lineage>
        <taxon>Bacteria</taxon>
        <taxon>Pseudomonadati</taxon>
        <taxon>Pseudomonadota</taxon>
        <taxon>Betaproteobacteria</taxon>
        <taxon>Burkholderiales</taxon>
        <taxon>Burkholderiaceae</taxon>
        <taxon>Ralstonia</taxon>
        <taxon>Ralstonia solanacearum species complex</taxon>
    </lineage>
</organism>
<dbReference type="Proteomes" id="UP000053470">
    <property type="component" value="Unassembled WGS sequence"/>
</dbReference>
<dbReference type="Gene3D" id="3.40.50.720">
    <property type="entry name" value="NAD(P)-binding Rossmann-like Domain"/>
    <property type="match status" value="1"/>
</dbReference>
<keyword evidence="3" id="KW-1185">Reference proteome</keyword>
<dbReference type="EMBL" id="LN651282">
    <property type="protein sequence ID" value="CEJ19533.1"/>
    <property type="molecule type" value="Genomic_DNA"/>
</dbReference>
<gene>
    <name evidence="2" type="ORF">RSIPO_01700</name>
</gene>
<dbReference type="InterPro" id="IPR036291">
    <property type="entry name" value="NAD(P)-bd_dom_sf"/>
</dbReference>
<name>A0ABF7RDH0_RALSL</name>
<dbReference type="Pfam" id="PF03435">
    <property type="entry name" value="Sacchrp_dh_NADP"/>
    <property type="match status" value="1"/>
</dbReference>
<dbReference type="AlphaFoldDB" id="A0ABF7RDH0"/>
<sequence>MPTHSGSGKHVVVIGGYGFFGGRLVRRLAAHEALTITVAGRSLAQATALVETLRPTARARLQAAALDAHADTLTRQLRTLAPGMLIHTSGPFQGRTIALRRPASRPACTTSTWRTDGPSCRTLRRWTPLPGKRAC</sequence>